<feature type="compositionally biased region" description="Low complexity" evidence="7">
    <location>
        <begin position="1"/>
        <end position="15"/>
    </location>
</feature>
<evidence type="ECO:0000256" key="7">
    <source>
        <dbReference type="SAM" id="MobiDB-lite"/>
    </source>
</evidence>
<sequence length="332" mass="36649">MAAAVASSPSPSPASTRLLRGHHPPPSCSAPSLLRLTRSSRRLRLRAAAAAEEADVLPGPGAEGEMATGGRLEEQPEGPIGGSQVDIGGLAFQGDMGGGGFAGGSGGAGAGGGDGNKMLDRGINTAIVLGASTYALTKLLTVDHDYWHGWTIFEILRYMPEHNWSAYEEALKTNPVLAKMMISGVVYSLGDWIAQCYEGKPIFEFDRARMFRSGLVGFTLHGSLSHYYYHFCEALFPFKDWWVVSRKRLCSIRRPGLRYGTVSTSWSWGSFVWNHRPLFPIEAPNPRFWPMLTDLQLMKKMQRNTHETIDEKINLQNRKKHALDAEHYGRNI</sequence>
<reference evidence="8" key="1">
    <citation type="journal article" date="2005" name="PLoS Biol.">
        <title>The genomes of Oryza sativa: a history of duplications.</title>
        <authorList>
            <person name="Yu J."/>
            <person name="Wang J."/>
            <person name="Lin W."/>
            <person name="Li S."/>
            <person name="Li H."/>
            <person name="Zhou J."/>
            <person name="Ni P."/>
            <person name="Dong W."/>
            <person name="Hu S."/>
            <person name="Zeng C."/>
            <person name="Zhang J."/>
            <person name="Zhang Y."/>
            <person name="Li R."/>
            <person name="Xu Z."/>
            <person name="Li S."/>
            <person name="Li X."/>
            <person name="Zheng H."/>
            <person name="Cong L."/>
            <person name="Lin L."/>
            <person name="Yin J."/>
            <person name="Geng J."/>
            <person name="Li G."/>
            <person name="Shi J."/>
            <person name="Liu J."/>
            <person name="Lv H."/>
            <person name="Li J."/>
            <person name="Wang J."/>
            <person name="Deng Y."/>
            <person name="Ran L."/>
            <person name="Shi X."/>
            <person name="Wang X."/>
            <person name="Wu Q."/>
            <person name="Li C."/>
            <person name="Ren X."/>
            <person name="Wang J."/>
            <person name="Wang X."/>
            <person name="Li D."/>
            <person name="Liu D."/>
            <person name="Zhang X."/>
            <person name="Ji Z."/>
            <person name="Zhao W."/>
            <person name="Sun Y."/>
            <person name="Zhang Z."/>
            <person name="Bao J."/>
            <person name="Han Y."/>
            <person name="Dong L."/>
            <person name="Ji J."/>
            <person name="Chen P."/>
            <person name="Wu S."/>
            <person name="Liu J."/>
            <person name="Xiao Y."/>
            <person name="Bu D."/>
            <person name="Tan J."/>
            <person name="Yang L."/>
            <person name="Ye C."/>
            <person name="Zhang J."/>
            <person name="Xu J."/>
            <person name="Zhou Y."/>
            <person name="Yu Y."/>
            <person name="Zhang B."/>
            <person name="Zhuang S."/>
            <person name="Wei H."/>
            <person name="Liu B."/>
            <person name="Lei M."/>
            <person name="Yu H."/>
            <person name="Li Y."/>
            <person name="Xu H."/>
            <person name="Wei S."/>
            <person name="He X."/>
            <person name="Fang L."/>
            <person name="Zhang Z."/>
            <person name="Zhang Y."/>
            <person name="Huang X."/>
            <person name="Su Z."/>
            <person name="Tong W."/>
            <person name="Li J."/>
            <person name="Tong Z."/>
            <person name="Li S."/>
            <person name="Ye J."/>
            <person name="Wang L."/>
            <person name="Fang L."/>
            <person name="Lei T."/>
            <person name="Chen C."/>
            <person name="Chen H."/>
            <person name="Xu Z."/>
            <person name="Li H."/>
            <person name="Huang H."/>
            <person name="Zhang F."/>
            <person name="Xu H."/>
            <person name="Li N."/>
            <person name="Zhao C."/>
            <person name="Li S."/>
            <person name="Dong L."/>
            <person name="Huang Y."/>
            <person name="Li L."/>
            <person name="Xi Y."/>
            <person name="Qi Q."/>
            <person name="Li W."/>
            <person name="Zhang B."/>
            <person name="Hu W."/>
            <person name="Zhang Y."/>
            <person name="Tian X."/>
            <person name="Jiao Y."/>
            <person name="Liang X."/>
            <person name="Jin J."/>
            <person name="Gao L."/>
            <person name="Zheng W."/>
            <person name="Hao B."/>
            <person name="Liu S."/>
            <person name="Wang W."/>
            <person name="Yuan L."/>
            <person name="Cao M."/>
            <person name="McDermott J."/>
            <person name="Samudrala R."/>
            <person name="Wang J."/>
            <person name="Wong G.K."/>
            <person name="Yang H."/>
        </authorList>
    </citation>
    <scope>NUCLEOTIDE SEQUENCE [LARGE SCALE GENOMIC DNA]</scope>
</reference>
<keyword evidence="3" id="KW-0812">Transmembrane</keyword>
<dbReference type="InterPro" id="IPR007248">
    <property type="entry name" value="Mpv17_PMP22"/>
</dbReference>
<accession>A3AJX8</accession>
<dbReference type="EMBL" id="CM000140">
    <property type="protein sequence ID" value="EAZ27617.1"/>
    <property type="molecule type" value="Genomic_DNA"/>
</dbReference>
<feature type="region of interest" description="Disordered" evidence="7">
    <location>
        <begin position="50"/>
        <end position="79"/>
    </location>
</feature>
<evidence type="ECO:0000256" key="1">
    <source>
        <dbReference type="ARBA" id="ARBA00004141"/>
    </source>
</evidence>
<feature type="region of interest" description="Disordered" evidence="7">
    <location>
        <begin position="1"/>
        <end position="35"/>
    </location>
</feature>
<comment type="subcellular location">
    <subcellularLocation>
        <location evidence="1">Membrane</location>
        <topology evidence="1">Multi-pass membrane protein</topology>
    </subcellularLocation>
</comment>
<proteinExistence type="inferred from homology"/>
<dbReference type="AlphaFoldDB" id="A3AJX8"/>
<name>A3AJX8_ORYSJ</name>
<protein>
    <submittedName>
        <fullName evidence="8">Uncharacterized protein</fullName>
    </submittedName>
</protein>
<reference evidence="8" key="2">
    <citation type="submission" date="2008-12" db="EMBL/GenBank/DDBJ databases">
        <title>Improved gene annotation of the rice (Oryza sativa) genomes.</title>
        <authorList>
            <person name="Wang J."/>
            <person name="Li R."/>
            <person name="Fan W."/>
            <person name="Huang Q."/>
            <person name="Zhang J."/>
            <person name="Zhou Y."/>
            <person name="Hu Y."/>
            <person name="Zi S."/>
            <person name="Li J."/>
            <person name="Ni P."/>
            <person name="Zheng H."/>
            <person name="Zhang Y."/>
            <person name="Zhao M."/>
            <person name="Hao Q."/>
            <person name="McDermott J."/>
            <person name="Samudrala R."/>
            <person name="Kristiansen K."/>
            <person name="Wong G.K.-S."/>
        </authorList>
    </citation>
    <scope>NUCLEOTIDE SEQUENCE</scope>
</reference>
<organism evidence="8">
    <name type="scientific">Oryza sativa subsp. japonica</name>
    <name type="common">Rice</name>
    <dbReference type="NCBI Taxonomy" id="39947"/>
    <lineage>
        <taxon>Eukaryota</taxon>
        <taxon>Viridiplantae</taxon>
        <taxon>Streptophyta</taxon>
        <taxon>Embryophyta</taxon>
        <taxon>Tracheophyta</taxon>
        <taxon>Spermatophyta</taxon>
        <taxon>Magnoliopsida</taxon>
        <taxon>Liliopsida</taxon>
        <taxon>Poales</taxon>
        <taxon>Poaceae</taxon>
        <taxon>BOP clade</taxon>
        <taxon>Oryzoideae</taxon>
        <taxon>Oryzeae</taxon>
        <taxon>Oryzinae</taxon>
        <taxon>Oryza</taxon>
        <taxon>Oryza sativa</taxon>
    </lineage>
</organism>
<dbReference type="GO" id="GO:0016020">
    <property type="term" value="C:membrane"/>
    <property type="evidence" value="ECO:0007669"/>
    <property type="project" value="UniProtKB-SubCell"/>
</dbReference>
<evidence type="ECO:0000256" key="2">
    <source>
        <dbReference type="ARBA" id="ARBA00006824"/>
    </source>
</evidence>
<keyword evidence="4" id="KW-1133">Transmembrane helix</keyword>
<evidence type="ECO:0000256" key="4">
    <source>
        <dbReference type="ARBA" id="ARBA00022989"/>
    </source>
</evidence>
<evidence type="ECO:0000313" key="8">
    <source>
        <dbReference type="EMBL" id="EAZ27617.1"/>
    </source>
</evidence>
<dbReference type="PANTHER" id="PTHR11266:SF121">
    <property type="entry name" value="OS09G0315000 PROTEIN"/>
    <property type="match status" value="1"/>
</dbReference>
<evidence type="ECO:0000256" key="6">
    <source>
        <dbReference type="RuleBase" id="RU363053"/>
    </source>
</evidence>
<evidence type="ECO:0000256" key="3">
    <source>
        <dbReference type="ARBA" id="ARBA00022692"/>
    </source>
</evidence>
<gene>
    <name evidence="8" type="ORF">OsJ_11561</name>
</gene>
<keyword evidence="5" id="KW-0472">Membrane</keyword>
<comment type="similarity">
    <text evidence="2 6">Belongs to the peroxisomal membrane protein PXMP2/4 family.</text>
</comment>
<dbReference type="PANTHER" id="PTHR11266">
    <property type="entry name" value="PEROXISOMAL MEMBRANE PROTEIN 2, PXMP2 MPV17"/>
    <property type="match status" value="1"/>
</dbReference>
<dbReference type="Proteomes" id="UP000007752">
    <property type="component" value="Chromosome 3"/>
</dbReference>
<evidence type="ECO:0000256" key="5">
    <source>
        <dbReference type="ARBA" id="ARBA00023136"/>
    </source>
</evidence>